<proteinExistence type="predicted"/>
<sequence length="262" mass="29289">MSRGLTLNNALQVALMEAGLTPRQLAHRVGVSRKQVERWLGDAELTPHARNREDAARALGVDEEMLWPQAVKNRIKTGIDREIVHSYPYRSACPSTVWSDLVEGAESEIFLAGYTNYFFWTQIPQFADTVRRKAEAGVKVRFLVGDPEGEVTRQREVIEDVALSVSTRIRITLEHLERLGSLPGLEARRISAEDAVNHVSLSVFRFDDDALVTPHLARLVGHDSPLLHLRRQGDSGMFARFTEHAEELWGRAVPNPGAPPAS</sequence>
<dbReference type="SUPFAM" id="SSF56024">
    <property type="entry name" value="Phospholipase D/nuclease"/>
    <property type="match status" value="1"/>
</dbReference>
<dbReference type="SMART" id="SM00530">
    <property type="entry name" value="HTH_XRE"/>
    <property type="match status" value="1"/>
</dbReference>
<accession>A0ABS0X6I4</accession>
<evidence type="ECO:0000313" key="3">
    <source>
        <dbReference type="Proteomes" id="UP000634780"/>
    </source>
</evidence>
<dbReference type="SUPFAM" id="SSF47413">
    <property type="entry name" value="lambda repressor-like DNA-binding domains"/>
    <property type="match status" value="1"/>
</dbReference>
<name>A0ABS0X6I4_9ACTN</name>
<dbReference type="InterPro" id="IPR001387">
    <property type="entry name" value="Cro/C1-type_HTH"/>
</dbReference>
<dbReference type="Gene3D" id="1.10.260.40">
    <property type="entry name" value="lambda repressor-like DNA-binding domains"/>
    <property type="match status" value="1"/>
</dbReference>
<feature type="domain" description="HTH cro/C1-type" evidence="1">
    <location>
        <begin position="10"/>
        <end position="66"/>
    </location>
</feature>
<reference evidence="2 3" key="1">
    <citation type="submission" date="2020-12" db="EMBL/GenBank/DDBJ databases">
        <title>Streptomyces typhae sp. nov., a novel endophytic actinomycete isolated from the root of cattail pollen (Typha angustifolia L.).</title>
        <authorList>
            <person name="Peng C."/>
            <person name="Liu C."/>
        </authorList>
    </citation>
    <scope>NUCLEOTIDE SEQUENCE [LARGE SCALE GENOMIC DNA]</scope>
    <source>
        <strain evidence="2 3">JCM 4753</strain>
    </source>
</reference>
<keyword evidence="3" id="KW-1185">Reference proteome</keyword>
<evidence type="ECO:0000313" key="2">
    <source>
        <dbReference type="EMBL" id="MBJ3808815.1"/>
    </source>
</evidence>
<protein>
    <submittedName>
        <fullName evidence="2">XRE family transcriptional regulator</fullName>
    </submittedName>
</protein>
<organism evidence="2 3">
    <name type="scientific">Streptomyces flavofungini</name>
    <dbReference type="NCBI Taxonomy" id="68200"/>
    <lineage>
        <taxon>Bacteria</taxon>
        <taxon>Bacillati</taxon>
        <taxon>Actinomycetota</taxon>
        <taxon>Actinomycetes</taxon>
        <taxon>Kitasatosporales</taxon>
        <taxon>Streptomycetaceae</taxon>
        <taxon>Streptomyces</taxon>
    </lineage>
</organism>
<dbReference type="InterPro" id="IPR010982">
    <property type="entry name" value="Lambda_DNA-bd_dom_sf"/>
</dbReference>
<gene>
    <name evidence="2" type="ORF">JGB26_17125</name>
</gene>
<dbReference type="CDD" id="cd00093">
    <property type="entry name" value="HTH_XRE"/>
    <property type="match status" value="1"/>
</dbReference>
<evidence type="ECO:0000259" key="1">
    <source>
        <dbReference type="SMART" id="SM00530"/>
    </source>
</evidence>
<comment type="caution">
    <text evidence="2">The sequence shown here is derived from an EMBL/GenBank/DDBJ whole genome shotgun (WGS) entry which is preliminary data.</text>
</comment>
<dbReference type="EMBL" id="JAEKOZ010000009">
    <property type="protein sequence ID" value="MBJ3808815.1"/>
    <property type="molecule type" value="Genomic_DNA"/>
</dbReference>
<dbReference type="Proteomes" id="UP000634780">
    <property type="component" value="Unassembled WGS sequence"/>
</dbReference>